<evidence type="ECO:0000313" key="6">
    <source>
        <dbReference type="Proteomes" id="UP000194153"/>
    </source>
</evidence>
<keyword evidence="6" id="KW-1185">Reference proteome</keyword>
<keyword evidence="2 4" id="KW-0732">Signal</keyword>
<dbReference type="InterPro" id="IPR005632">
    <property type="entry name" value="Chaperone_Skp"/>
</dbReference>
<dbReference type="InterPro" id="IPR024930">
    <property type="entry name" value="Skp_dom_sf"/>
</dbReference>
<organism evidence="5 6">
    <name type="scientific">Geoanaerobacter pelophilus</name>
    <dbReference type="NCBI Taxonomy" id="60036"/>
    <lineage>
        <taxon>Bacteria</taxon>
        <taxon>Pseudomonadati</taxon>
        <taxon>Thermodesulfobacteriota</taxon>
        <taxon>Desulfuromonadia</taxon>
        <taxon>Geobacterales</taxon>
        <taxon>Geobacteraceae</taxon>
        <taxon>Geoanaerobacter</taxon>
    </lineage>
</organism>
<gene>
    <name evidence="5" type="ORF">GPEL0_02r0183</name>
</gene>
<proteinExistence type="inferred from homology"/>
<feature type="signal peptide" evidence="4">
    <location>
        <begin position="1"/>
        <end position="27"/>
    </location>
</feature>
<dbReference type="EMBL" id="BDQG01000002">
    <property type="protein sequence ID" value="GAW69057.1"/>
    <property type="molecule type" value="Genomic_DNA"/>
</dbReference>
<feature type="coiled-coil region" evidence="3">
    <location>
        <begin position="58"/>
        <end position="122"/>
    </location>
</feature>
<comment type="caution">
    <text evidence="5">The sequence shown here is derived from an EMBL/GenBank/DDBJ whole genome shotgun (WGS) entry which is preliminary data.</text>
</comment>
<dbReference type="SMART" id="SM00935">
    <property type="entry name" value="OmpH"/>
    <property type="match status" value="1"/>
</dbReference>
<evidence type="ECO:0000256" key="3">
    <source>
        <dbReference type="SAM" id="Coils"/>
    </source>
</evidence>
<dbReference type="PANTHER" id="PTHR35089:SF1">
    <property type="entry name" value="CHAPERONE PROTEIN SKP"/>
    <property type="match status" value="1"/>
</dbReference>
<evidence type="ECO:0000256" key="1">
    <source>
        <dbReference type="ARBA" id="ARBA00009091"/>
    </source>
</evidence>
<comment type="similarity">
    <text evidence="1">Belongs to the Skp family.</text>
</comment>
<accession>A0ABQ0MQB8</accession>
<evidence type="ECO:0000256" key="4">
    <source>
        <dbReference type="SAM" id="SignalP"/>
    </source>
</evidence>
<dbReference type="PANTHER" id="PTHR35089">
    <property type="entry name" value="CHAPERONE PROTEIN SKP"/>
    <property type="match status" value="1"/>
</dbReference>
<sequence length="177" mass="20048">MHCKEQVMKRLIIALLMVFSLPLSVLAADAKFGSVDIQKVLLMSDAGKEAKDQLSQKAAKYEGEKNTREGELKKLKGELESQGVVLNESARGAKERDYQQRLKEYQRFLKDAQDDLQAKNDEFTGKIVDEIVKVAQEFGRKNGYTFILVRNETMIYLDPAADVTDEVLKAFNASRKK</sequence>
<evidence type="ECO:0000313" key="5">
    <source>
        <dbReference type="EMBL" id="GAW69057.1"/>
    </source>
</evidence>
<dbReference type="Proteomes" id="UP000194153">
    <property type="component" value="Unassembled WGS sequence"/>
</dbReference>
<reference evidence="6" key="1">
    <citation type="submission" date="2017-05" db="EMBL/GenBank/DDBJ databases">
        <title>Draft genome sequence of Geobacter pelophilus, a iron(III)-reducing bacteria.</title>
        <authorList>
            <person name="Aoyagi T."/>
            <person name="Koike H."/>
            <person name="Morita T."/>
            <person name="Sato Y."/>
            <person name="Habe H."/>
            <person name="Hori T."/>
        </authorList>
    </citation>
    <scope>NUCLEOTIDE SEQUENCE [LARGE SCALE GENOMIC DNA]</scope>
    <source>
        <strain evidence="6">Drf2</strain>
    </source>
</reference>
<dbReference type="Gene3D" id="3.30.910.20">
    <property type="entry name" value="Skp domain"/>
    <property type="match status" value="1"/>
</dbReference>
<dbReference type="Pfam" id="PF03938">
    <property type="entry name" value="OmpH"/>
    <property type="match status" value="1"/>
</dbReference>
<feature type="chain" id="PRO_5045633997" evidence="4">
    <location>
        <begin position="28"/>
        <end position="177"/>
    </location>
</feature>
<evidence type="ECO:0000256" key="2">
    <source>
        <dbReference type="ARBA" id="ARBA00022729"/>
    </source>
</evidence>
<keyword evidence="3" id="KW-0175">Coiled coil</keyword>
<dbReference type="SUPFAM" id="SSF111384">
    <property type="entry name" value="OmpH-like"/>
    <property type="match status" value="1"/>
</dbReference>
<protein>
    <submittedName>
        <fullName evidence="5">OmpH outer membrane protein</fullName>
    </submittedName>
</protein>
<name>A0ABQ0MQB8_9BACT</name>